<dbReference type="AlphaFoldDB" id="F2LV43"/>
<reference evidence="2" key="2">
    <citation type="submission" date="2011-03" db="EMBL/GenBank/DDBJ databases">
        <title>The complete genome of Hippea maritima DSM 10411.</title>
        <authorList>
            <consortium name="US DOE Joint Genome Institute (JGI-PGF)"/>
            <person name="Lucas S."/>
            <person name="Copeland A."/>
            <person name="Lapidus A."/>
            <person name="Bruce D."/>
            <person name="Goodwin L."/>
            <person name="Pitluck S."/>
            <person name="Peters L."/>
            <person name="Kyrpides N."/>
            <person name="Mavromatis K."/>
            <person name="Pagani I."/>
            <person name="Ivanova N."/>
            <person name="Mikhailova N."/>
            <person name="Lu M."/>
            <person name="Detter J.C."/>
            <person name="Tapia R."/>
            <person name="Han C."/>
            <person name="Land M."/>
            <person name="Hauser L."/>
            <person name="Markowitz V."/>
            <person name="Cheng J.-F."/>
            <person name="Hugenholtz P."/>
            <person name="Woyke T."/>
            <person name="Wu D."/>
            <person name="Spring S."/>
            <person name="Schroeder M."/>
            <person name="Brambilla E."/>
            <person name="Klenk H.-P."/>
            <person name="Eisen J.A."/>
        </authorList>
    </citation>
    <scope>NUCLEOTIDE SEQUENCE [LARGE SCALE GENOMIC DNA]</scope>
    <source>
        <strain evidence="2">ATCC 700847 / DSM 10411 / MH2</strain>
    </source>
</reference>
<proteinExistence type="predicted"/>
<sequence length="80" mass="9615">MGYYSSFRWEFIDPTKVDMEKKKELEVFFADSDNEDVKVRLIFHGEDDEVWGYRVSPGKVEDLFCVFLTASEYERVREIF</sequence>
<organism evidence="1 2">
    <name type="scientific">Hippea maritima (strain ATCC 700847 / DSM 10411 / MH2)</name>
    <dbReference type="NCBI Taxonomy" id="760142"/>
    <lineage>
        <taxon>Bacteria</taxon>
        <taxon>Pseudomonadati</taxon>
        <taxon>Campylobacterota</taxon>
        <taxon>Desulfurellia</taxon>
        <taxon>Desulfurellales</taxon>
        <taxon>Hippeaceae</taxon>
        <taxon>Hippea</taxon>
    </lineage>
</organism>
<keyword evidence="2" id="KW-1185">Reference proteome</keyword>
<evidence type="ECO:0000313" key="1">
    <source>
        <dbReference type="EMBL" id="AEA33627.1"/>
    </source>
</evidence>
<dbReference type="KEGG" id="hmr:Hipma_0657"/>
<dbReference type="EMBL" id="CP002606">
    <property type="protein sequence ID" value="AEA33627.1"/>
    <property type="molecule type" value="Genomic_DNA"/>
</dbReference>
<dbReference type="Proteomes" id="UP000008139">
    <property type="component" value="Chromosome"/>
</dbReference>
<dbReference type="HOGENOM" id="CLU_2584936_0_0_7"/>
<name>F2LV43_HIPMA</name>
<protein>
    <submittedName>
        <fullName evidence="1">Uncharacterized protein</fullName>
    </submittedName>
</protein>
<dbReference type="STRING" id="760142.Hipma_0657"/>
<dbReference type="InParanoid" id="F2LV43"/>
<accession>F2LV43</accession>
<reference evidence="1 2" key="1">
    <citation type="journal article" date="2011" name="Stand. Genomic Sci.">
        <title>Complete genome sequence of the thermophilic sulfur-reducer Hippea maritima type strain (MH(2)).</title>
        <authorList>
            <person name="Huntemann M."/>
            <person name="Lu M."/>
            <person name="Nolan M."/>
            <person name="Lapidus A."/>
            <person name="Lucas S."/>
            <person name="Hammon N."/>
            <person name="Deshpande S."/>
            <person name="Cheng J.F."/>
            <person name="Tapia R."/>
            <person name="Han C."/>
            <person name="Goodwin L."/>
            <person name="Pitluck S."/>
            <person name="Liolios K."/>
            <person name="Pagani I."/>
            <person name="Ivanova N."/>
            <person name="Ovchinikova G."/>
            <person name="Pati A."/>
            <person name="Chen A."/>
            <person name="Palaniappan K."/>
            <person name="Land M."/>
            <person name="Hauser L."/>
            <person name="Jeffries C.D."/>
            <person name="Detter J.C."/>
            <person name="Brambilla E.M."/>
            <person name="Rohde M."/>
            <person name="Spring S."/>
            <person name="Goker M."/>
            <person name="Woyke T."/>
            <person name="Bristow J."/>
            <person name="Eisen J.A."/>
            <person name="Markowitz V."/>
            <person name="Hugenholtz P."/>
            <person name="Kyrpides N.C."/>
            <person name="Klenk H.P."/>
            <person name="Mavromatis K."/>
        </authorList>
    </citation>
    <scope>NUCLEOTIDE SEQUENCE [LARGE SCALE GENOMIC DNA]</scope>
    <source>
        <strain evidence="2">ATCC 700847 / DSM 10411 / MH2</strain>
    </source>
</reference>
<dbReference type="RefSeq" id="WP_013681668.1">
    <property type="nucleotide sequence ID" value="NC_015318.1"/>
</dbReference>
<gene>
    <name evidence="1" type="ordered locus">Hipma_0657</name>
</gene>
<evidence type="ECO:0000313" key="2">
    <source>
        <dbReference type="Proteomes" id="UP000008139"/>
    </source>
</evidence>